<comment type="caution">
    <text evidence="1">The sequence shown here is derived from an EMBL/GenBank/DDBJ whole genome shotgun (WGS) entry which is preliminary data.</text>
</comment>
<dbReference type="Gene3D" id="2.40.10.10">
    <property type="entry name" value="Trypsin-like serine proteases"/>
    <property type="match status" value="1"/>
</dbReference>
<dbReference type="GO" id="GO:0008233">
    <property type="term" value="F:peptidase activity"/>
    <property type="evidence" value="ECO:0007669"/>
    <property type="project" value="UniProtKB-KW"/>
</dbReference>
<name>A0ABT0PVQ9_9FLAO</name>
<keyword evidence="2" id="KW-1185">Reference proteome</keyword>
<dbReference type="SUPFAM" id="SSF50494">
    <property type="entry name" value="Trypsin-like serine proteases"/>
    <property type="match status" value="1"/>
</dbReference>
<organism evidence="1 2">
    <name type="scientific">Flagellimonas spongiicola</name>
    <dbReference type="NCBI Taxonomy" id="2942208"/>
    <lineage>
        <taxon>Bacteria</taxon>
        <taxon>Pseudomonadati</taxon>
        <taxon>Bacteroidota</taxon>
        <taxon>Flavobacteriia</taxon>
        <taxon>Flavobacteriales</taxon>
        <taxon>Flavobacteriaceae</taxon>
        <taxon>Flagellimonas</taxon>
    </lineage>
</organism>
<keyword evidence="1" id="KW-0378">Hydrolase</keyword>
<sequence length="236" mass="26093">MIKYLFLFIVGITFGQAQLDSVLVCDVKFKDSKFDNPHAGSAFLMEYEGKTYACTAKHVLFFAKTDSMKTISFGGDLKSWSFVSKTHPSIAVKAGKLINENPEEPLTMPPKADWLVFETSGAIPENIARYELRSSPLTEGEAVSFLGYPYNNEKPIQVQGKFAGFTEDGNLSLDVPKGTYNGCSGGPVLDAQGKLVGLVSMGYYNQKEAKMVFEPSAIHHFQSIIKNEHNNRNTKK</sequence>
<dbReference type="RefSeq" id="WP_249658661.1">
    <property type="nucleotide sequence ID" value="NZ_JAMFMA010000004.1"/>
</dbReference>
<gene>
    <name evidence="1" type="ORF">M3P19_15800</name>
</gene>
<evidence type="ECO:0000313" key="1">
    <source>
        <dbReference type="EMBL" id="MCL6275478.1"/>
    </source>
</evidence>
<dbReference type="InterPro" id="IPR043504">
    <property type="entry name" value="Peptidase_S1_PA_chymotrypsin"/>
</dbReference>
<accession>A0ABT0PVQ9</accession>
<keyword evidence="1" id="KW-0645">Protease</keyword>
<dbReference type="Pfam" id="PF13365">
    <property type="entry name" value="Trypsin_2"/>
    <property type="match status" value="1"/>
</dbReference>
<evidence type="ECO:0000313" key="2">
    <source>
        <dbReference type="Proteomes" id="UP001203607"/>
    </source>
</evidence>
<dbReference type="InterPro" id="IPR009003">
    <property type="entry name" value="Peptidase_S1_PA"/>
</dbReference>
<reference evidence="1 2" key="1">
    <citation type="submission" date="2022-05" db="EMBL/GenBank/DDBJ databases">
        <authorList>
            <person name="Park J.-S."/>
        </authorList>
    </citation>
    <scope>NUCLEOTIDE SEQUENCE [LARGE SCALE GENOMIC DNA]</scope>
    <source>
        <strain evidence="1 2">2012CJ35-5</strain>
    </source>
</reference>
<dbReference type="GO" id="GO:0006508">
    <property type="term" value="P:proteolysis"/>
    <property type="evidence" value="ECO:0007669"/>
    <property type="project" value="UniProtKB-KW"/>
</dbReference>
<protein>
    <submittedName>
        <fullName evidence="1">Serine protease</fullName>
    </submittedName>
</protein>
<dbReference type="Proteomes" id="UP001203607">
    <property type="component" value="Unassembled WGS sequence"/>
</dbReference>
<proteinExistence type="predicted"/>
<dbReference type="EMBL" id="JAMFMA010000004">
    <property type="protein sequence ID" value="MCL6275478.1"/>
    <property type="molecule type" value="Genomic_DNA"/>
</dbReference>